<keyword evidence="2" id="KW-1185">Reference proteome</keyword>
<reference evidence="1" key="1">
    <citation type="journal article" date="2019" name="Emerg. Microbes Infect.">
        <title>Comprehensive subspecies identification of 175 nontuberculous mycobacteria species based on 7547 genomic profiles.</title>
        <authorList>
            <person name="Matsumoto Y."/>
            <person name="Kinjo T."/>
            <person name="Motooka D."/>
            <person name="Nabeya D."/>
            <person name="Jung N."/>
            <person name="Uechi K."/>
            <person name="Horii T."/>
            <person name="Iida T."/>
            <person name="Fujita J."/>
            <person name="Nakamura S."/>
        </authorList>
    </citation>
    <scope>NUCLEOTIDE SEQUENCE [LARGE SCALE GENOMIC DNA]</scope>
    <source>
        <strain evidence="1">JCM 13671</strain>
    </source>
</reference>
<dbReference type="RefSeq" id="WP_109788285.1">
    <property type="nucleotide sequence ID" value="NZ_AP022612.1"/>
</dbReference>
<dbReference type="OrthoDB" id="4722501at2"/>
<gene>
    <name evidence="1" type="ORF">MCNF_34200</name>
</gene>
<dbReference type="Proteomes" id="UP000466931">
    <property type="component" value="Chromosome"/>
</dbReference>
<dbReference type="InterPro" id="IPR013216">
    <property type="entry name" value="Methyltransf_11"/>
</dbReference>
<reference evidence="1" key="2">
    <citation type="submission" date="2020-02" db="EMBL/GenBank/DDBJ databases">
        <authorList>
            <person name="Matsumoto Y."/>
            <person name="Motooka D."/>
            <person name="Nakamura S."/>
        </authorList>
    </citation>
    <scope>NUCLEOTIDE SEQUENCE</scope>
    <source>
        <strain evidence="1">JCM 13671</strain>
    </source>
</reference>
<name>A0A7I7XZJ9_9MYCO</name>
<evidence type="ECO:0000313" key="1">
    <source>
        <dbReference type="EMBL" id="BBZ34815.1"/>
    </source>
</evidence>
<dbReference type="InterPro" id="IPR029063">
    <property type="entry name" value="SAM-dependent_MTases_sf"/>
</dbReference>
<dbReference type="GO" id="GO:0032259">
    <property type="term" value="P:methylation"/>
    <property type="evidence" value="ECO:0007669"/>
    <property type="project" value="UniProtKB-KW"/>
</dbReference>
<accession>A0A7I7XZJ9</accession>
<sequence>MTLWAQGRYESVAEHISDIAVQTVEAADRRSPLAGAAVVDLACGTGSAALAAAARGARVTGVDLTPELLDLAKAKANGTDVDIRWVAADAADTGLPSAAFDVVVSNMGIIFVEPDGQVAELRRLLKPDGVLAFSAWVRVTGNPLSDPIAAVFAGAPVPAFTPDQWGDPEQIERRLAAGFGELTIDTGVYTWRFENLDAALRFVQYESPLHLAAFARCDTAQREALAEAFAAALREHIDADGAVRFDSPYAVVTARRGA</sequence>
<dbReference type="InterPro" id="IPR050508">
    <property type="entry name" value="Methyltransf_Superfamily"/>
</dbReference>
<keyword evidence="1" id="KW-0808">Transferase</keyword>
<dbReference type="GO" id="GO:0008757">
    <property type="term" value="F:S-adenosylmethionine-dependent methyltransferase activity"/>
    <property type="evidence" value="ECO:0007669"/>
    <property type="project" value="InterPro"/>
</dbReference>
<evidence type="ECO:0000313" key="2">
    <source>
        <dbReference type="Proteomes" id="UP000466931"/>
    </source>
</evidence>
<dbReference type="PANTHER" id="PTHR42912:SF93">
    <property type="entry name" value="N6-ADENOSINE-METHYLTRANSFERASE TMT1A"/>
    <property type="match status" value="1"/>
</dbReference>
<dbReference type="PANTHER" id="PTHR42912">
    <property type="entry name" value="METHYLTRANSFERASE"/>
    <property type="match status" value="1"/>
</dbReference>
<proteinExistence type="predicted"/>
<dbReference type="SUPFAM" id="SSF53335">
    <property type="entry name" value="S-adenosyl-L-methionine-dependent methyltransferases"/>
    <property type="match status" value="1"/>
</dbReference>
<dbReference type="AlphaFoldDB" id="A0A7I7XZJ9"/>
<keyword evidence="1" id="KW-0489">Methyltransferase</keyword>
<organism evidence="1 2">
    <name type="scientific">Mycolicibacterium confluentis</name>
    <dbReference type="NCBI Taxonomy" id="28047"/>
    <lineage>
        <taxon>Bacteria</taxon>
        <taxon>Bacillati</taxon>
        <taxon>Actinomycetota</taxon>
        <taxon>Actinomycetes</taxon>
        <taxon>Mycobacteriales</taxon>
        <taxon>Mycobacteriaceae</taxon>
        <taxon>Mycolicibacterium</taxon>
    </lineage>
</organism>
<dbReference type="CDD" id="cd02440">
    <property type="entry name" value="AdoMet_MTases"/>
    <property type="match status" value="1"/>
</dbReference>
<protein>
    <submittedName>
        <fullName evidence="1">SAM-dependent methyltransferase</fullName>
    </submittedName>
</protein>
<dbReference type="Pfam" id="PF08241">
    <property type="entry name" value="Methyltransf_11"/>
    <property type="match status" value="1"/>
</dbReference>
<dbReference type="EMBL" id="AP022612">
    <property type="protein sequence ID" value="BBZ34815.1"/>
    <property type="molecule type" value="Genomic_DNA"/>
</dbReference>
<dbReference type="Gene3D" id="3.40.50.150">
    <property type="entry name" value="Vaccinia Virus protein VP39"/>
    <property type="match status" value="1"/>
</dbReference>